<evidence type="ECO:0000256" key="1">
    <source>
        <dbReference type="ARBA" id="ARBA00022737"/>
    </source>
</evidence>
<proteinExistence type="predicted"/>
<organism evidence="5 6">
    <name type="scientific">[Clostridium] leptum DSM 753</name>
    <dbReference type="NCBI Taxonomy" id="428125"/>
    <lineage>
        <taxon>Bacteria</taxon>
        <taxon>Bacillati</taxon>
        <taxon>Bacillota</taxon>
        <taxon>Clostridia</taxon>
        <taxon>Eubacteriales</taxon>
        <taxon>Oscillospiraceae</taxon>
        <taxon>Oscillospiraceae incertae sedis</taxon>
    </lineage>
</organism>
<dbReference type="Pfam" id="PF14200">
    <property type="entry name" value="RicinB_lectin_2"/>
    <property type="match status" value="2"/>
</dbReference>
<dbReference type="PANTHER" id="PTHR32305:SF15">
    <property type="entry name" value="PROTEIN RHSA-RELATED"/>
    <property type="match status" value="1"/>
</dbReference>
<dbReference type="InterPro" id="IPR022385">
    <property type="entry name" value="Rhs_assc_core"/>
</dbReference>
<dbReference type="InterPro" id="IPR000772">
    <property type="entry name" value="Ricin_B_lectin"/>
</dbReference>
<evidence type="ECO:0000313" key="5">
    <source>
        <dbReference type="EMBL" id="EDO59332.1"/>
    </source>
</evidence>
<evidence type="ECO:0000256" key="2">
    <source>
        <dbReference type="SAM" id="MobiDB-lite"/>
    </source>
</evidence>
<dbReference type="InterPro" id="IPR031325">
    <property type="entry name" value="RHS_repeat"/>
</dbReference>
<dbReference type="Gene3D" id="2.60.120.260">
    <property type="entry name" value="Galactose-binding domain-like"/>
    <property type="match status" value="2"/>
</dbReference>
<dbReference type="eggNOG" id="COG3209">
    <property type="taxonomic scope" value="Bacteria"/>
</dbReference>
<dbReference type="InterPro" id="IPR006530">
    <property type="entry name" value="YD"/>
</dbReference>
<feature type="chain" id="PRO_5002717548" evidence="3">
    <location>
        <begin position="30"/>
        <end position="2487"/>
    </location>
</feature>
<keyword evidence="1" id="KW-0677">Repeat</keyword>
<dbReference type="Gene3D" id="2.80.10.50">
    <property type="match status" value="3"/>
</dbReference>
<name>A7VXQ5_9FIRM</name>
<reference evidence="5 6" key="2">
    <citation type="submission" date="2007-08" db="EMBL/GenBank/DDBJ databases">
        <authorList>
            <person name="Fulton L."/>
            <person name="Clifton S."/>
            <person name="Fulton B."/>
            <person name="Xu J."/>
            <person name="Minx P."/>
            <person name="Pepin K.H."/>
            <person name="Johnson M."/>
            <person name="Thiruvilangam P."/>
            <person name="Bhonagiri V."/>
            <person name="Nash W.E."/>
            <person name="Wang C."/>
            <person name="Mardis E.R."/>
            <person name="Wilson R.K."/>
        </authorList>
    </citation>
    <scope>NUCLEOTIDE SEQUENCE [LARGE SCALE GENOMIC DNA]</scope>
    <source>
        <strain evidence="5 6">DSM 753</strain>
    </source>
</reference>
<evidence type="ECO:0000256" key="3">
    <source>
        <dbReference type="SAM" id="SignalP"/>
    </source>
</evidence>
<dbReference type="InterPro" id="IPR050708">
    <property type="entry name" value="T6SS_VgrG/RHS"/>
</dbReference>
<dbReference type="Pfam" id="PF20148">
    <property type="entry name" value="DUF6531"/>
    <property type="match status" value="1"/>
</dbReference>
<dbReference type="SMART" id="SM00458">
    <property type="entry name" value="RICIN"/>
    <property type="match status" value="1"/>
</dbReference>
<accession>A7VXQ5</accession>
<dbReference type="SUPFAM" id="SSF50370">
    <property type="entry name" value="Ricin B-like lectins"/>
    <property type="match status" value="2"/>
</dbReference>
<feature type="compositionally biased region" description="Low complexity" evidence="2">
    <location>
        <begin position="103"/>
        <end position="117"/>
    </location>
</feature>
<dbReference type="PANTHER" id="PTHR32305">
    <property type="match status" value="1"/>
</dbReference>
<dbReference type="NCBIfam" id="TIGR01643">
    <property type="entry name" value="YD_repeat_2x"/>
    <property type="match status" value="2"/>
</dbReference>
<dbReference type="InterPro" id="IPR045351">
    <property type="entry name" value="DUF6531"/>
</dbReference>
<dbReference type="InterPro" id="IPR035992">
    <property type="entry name" value="Ricin_B-like_lectins"/>
</dbReference>
<evidence type="ECO:0000313" key="6">
    <source>
        <dbReference type="Proteomes" id="UP000003490"/>
    </source>
</evidence>
<evidence type="ECO:0000259" key="4">
    <source>
        <dbReference type="SMART" id="SM00458"/>
    </source>
</evidence>
<keyword evidence="3" id="KW-0732">Signal</keyword>
<comment type="caution">
    <text evidence="5">The sequence shown here is derived from an EMBL/GenBank/DDBJ whole genome shotgun (WGS) entry which is preliminary data.</text>
</comment>
<reference evidence="5 6" key="1">
    <citation type="submission" date="2007-08" db="EMBL/GenBank/DDBJ databases">
        <title>Draft genome sequence of Clostridium leptum (DSM 753).</title>
        <authorList>
            <person name="Sudarsanam P."/>
            <person name="Ley R."/>
            <person name="Guruge J."/>
            <person name="Turnbaugh P.J."/>
            <person name="Mahowald M."/>
            <person name="Liep D."/>
            <person name="Gordon J."/>
        </authorList>
    </citation>
    <scope>NUCLEOTIDE SEQUENCE [LARGE SCALE GENOMIC DNA]</scope>
    <source>
        <strain evidence="5 6">DSM 753</strain>
    </source>
</reference>
<gene>
    <name evidence="5" type="ORF">CLOLEP_03379</name>
</gene>
<dbReference type="InterPro" id="IPR056823">
    <property type="entry name" value="TEN-like_YD-shell"/>
</dbReference>
<feature type="signal peptide" evidence="3">
    <location>
        <begin position="1"/>
        <end position="29"/>
    </location>
</feature>
<feature type="compositionally biased region" description="Polar residues" evidence="2">
    <location>
        <begin position="1737"/>
        <end position="1751"/>
    </location>
</feature>
<dbReference type="EMBL" id="ABCB02000021">
    <property type="protein sequence ID" value="EDO59332.1"/>
    <property type="molecule type" value="Genomic_DNA"/>
</dbReference>
<dbReference type="NCBIfam" id="TIGR03696">
    <property type="entry name" value="Rhs_assc_core"/>
    <property type="match status" value="1"/>
</dbReference>
<feature type="region of interest" description="Disordered" evidence="2">
    <location>
        <begin position="34"/>
        <end position="126"/>
    </location>
</feature>
<dbReference type="Proteomes" id="UP000003490">
    <property type="component" value="Unassembled WGS sequence"/>
</dbReference>
<dbReference type="Pfam" id="PF05593">
    <property type="entry name" value="RHS_repeat"/>
    <property type="match status" value="2"/>
</dbReference>
<dbReference type="CDD" id="cd00161">
    <property type="entry name" value="beta-trefoil_Ricin-like"/>
    <property type="match status" value="2"/>
</dbReference>
<sequence>MRKNAGFKATAVLLSFLLVLQISPITAWADELNSSASETVSSQFPSGEAEGGSASDFQEPGVSSEIPGTASSRESSSVEGTASSETASETVSEQESGPSSDTEASSQEASGSQAEASGPEKETTPESLEELVASVLVTNGNENPINEPDLASQYGYELPPAEEKETYEILGEDTSLREESIKYFRLKDGGYLAAGYPVPVHYEDKETGEFLEINNDLEKTAIDGEAYYTNADNPFEVSLPENLSAGQPIIVSQDENSIGLTYLPNEDGHVEAAADSGILAAPPQKPAASASPGGNIQITNRVGAVKTAARPLTRAVTAEQKIEESNEAMQKAEKVESKALYETEPNISFEYRLVGNYLKENIIIKEKSALEPFRFELDTNGMTAELQEDRSVLISSGTEEEPSFLMNAPFMYDAAGARTSEVEVTLTETANGYLYTMTPSEEWLSDPARAYPVTIDPHIEKITSYANVKDTTVSFKTRGATVGAFSLESSAEIAYLKVGRQYNGNELGAAVYFAVPSNIPKSARIVQAKMAVGSYRGGLSTCPSDTQINAYRITSDWNVGNIKENKVLYTDSSPKTPSYDSAALDYFIYNDSAASSEGTWKEIDITRAVQEWVNGTPNYGILLRGVNLPSSGDRLARFYDSDNGVENSDPQYAFWYRDTSGLEDYWSYHSHSAGIAGNGYLNDFNGNLVFLHDDASTVSDLMPVTVSHVYNSSASNEASRFGNGWRLNVMQTLEAVKSGSGVDPAQYPYVYTDGDGTKHYFYKDTKDGNKIKDEDGMGMVYSPYSDGGDIAHQITLKDKTRLQFDKWGFLRFTIDPNGNSVYYGYGPHAKGNYLKTIKDPTGNTISLTYTSDYSKLTKITDESTGRVTSFQYDSAGNLTSITHSDGGKATYGYSSKRLNSVSDPTGYGMNYYYLSDTYRVNKIQERVGGAVAQGMQMDYSKVNQTTFTTHGMDGDYNKTGDNQVITYQFDNFGHPVAVQDQDGNANKYQYDTDDEKEPHKLMKASSMQKPVLNLLADYNMDSTWKTAHSGSAPYTVTKKTDTGHIGNTSYEVTQNDANGVSAIYQTLTLSKGTYTLSAYLKSKDIGAAHDEETGAGIWIDQKNASGATIRQDMERSLTGTTDSEFDNGWVRLTLTFTVAENNTKAEVFAGIANTTGTVWIDSIQLETGEAANKLNLIKNSGFQSTTNGKLDHWSFSETPAGSGVGSPPSHTQAALINPTISGRPKFSQAINVQGKEGDVYSLSGWASTTGAKPGGEFRIAAAFIFDGAEPKWFHATFNESVTGWQFANGIGVADDGDPTTTRTYSAIHVYVFYKDQLNPVYIDNLQLVKDNGQSYVYDDDGNVTSSADAAEDSKFNYDDHSNLKQMVDVSGNHFGYYYDSKENLTDARNSDGINYIFSYDSHGLPITSDMHRDSHHARIINGDDVRLRNGHSGKYMEIKGAIDADSTVVQQYPFNGGANQIWKLVKDKEGTYRIYTKLGSKTRVLDVKRLGTTDGTPIQIYTPNDSDGQRFILEYAGGDAYRIVPKHAPHMALAPTGGSQGNSIPVVLKTKNTAAKDQLWYFEDPGVMTSEAPKAGETFHIRNRMSGKNFDVNLALTADNTPLLQGIHNGRKNQTFLLESVPGQDGWYYLLPKHANGKALQVTDVLVNNAEKTVRLLPKSNVDRQKFSFTKLSDGTYKIVCKAFPNEFLAIAANSYDQSAHIVSTTNSSDSSNRWILEKTLSISSSASYTSDGRHISSVTDSRGTKTSYTYDSKNRMNTGVTIGSGSDAQSTSYAYDGLDRVTSVSSGGSTAGYGYEDYRLSTITHNGFSYTFGYDGYGNNTSVAVGGRTLTTNTFNLQAGLPAGSTYGNGDTVTYSYDNKERLVGKSFNGTPAVSYKYDAMGSLVETEDLLNNISFKTQYDLINRITGVTSSDGGEYRISYDDQNRIDATLEKIAGVTLKNEYQYSDTSIIEGVKLNGSQILTYDWDDLTRMTSRTLKLTAPFTTQYTYLKGSNAGGETMLVAGLKNGGETLSYTYDQFGNITSVSQNGAVVESYEYDGLNQLTKVTNGANVTEYAYDAGGNLTSVKLNGEVQDTYGYTDAGWKDLLTSFNGQAITYDEIGNPLTYRDGYQFTWQNGRRLASISHGNDSISYTYDPDGIRTSKTVNGTTTKYHVMNGTLLGQTKDSDTIVFLYDEKGNKYGFDYNGTKYYYIFNVQGDVIGILNQAGQKIVSYTYDAWGKVLSVDGSEASTIGQINPIRYRGYYYDTETGFYYLQSRYYDPTTRRFLNSDILVGNVGSVGQNNLFQYCSNNPVNLADPTGYLVGEIAVFLLFVAVVASIPAVIGAGASTALPSVEMPSFPVVEFPTIEVPVYNPPASGYSQSIADSVAIGGEIAAEQEQTASNDRSNPKGLTYYHATTFDNALLIIASQALIYNSPEGAYVYAWRLKPTKRAIHLSGARGTVLISFETNAAFEDDPGITNSYVLIFKPVRSVFQKRIRIWNVKLVG</sequence>
<dbReference type="PROSITE" id="PS50231">
    <property type="entry name" value="RICIN_B_LECTIN"/>
    <property type="match status" value="1"/>
</dbReference>
<feature type="compositionally biased region" description="Polar residues" evidence="2">
    <location>
        <begin position="34"/>
        <end position="45"/>
    </location>
</feature>
<feature type="compositionally biased region" description="Low complexity" evidence="2">
    <location>
        <begin position="69"/>
        <end position="96"/>
    </location>
</feature>
<feature type="domain" description="Ricin B lectin" evidence="4">
    <location>
        <begin position="1422"/>
        <end position="1563"/>
    </location>
</feature>
<dbReference type="HOGENOM" id="CLU_000959_0_0_9"/>
<dbReference type="eggNOG" id="COG3533">
    <property type="taxonomic scope" value="Bacteria"/>
</dbReference>
<dbReference type="Pfam" id="PF25023">
    <property type="entry name" value="TEN_YD-shell"/>
    <property type="match status" value="1"/>
</dbReference>
<dbReference type="Gene3D" id="2.180.10.10">
    <property type="entry name" value="RHS repeat-associated core"/>
    <property type="match status" value="1"/>
</dbReference>
<feature type="region of interest" description="Disordered" evidence="2">
    <location>
        <begin position="1730"/>
        <end position="1751"/>
    </location>
</feature>
<protein>
    <submittedName>
        <fullName evidence="5">RHS repeat-associated core domain protein</fullName>
    </submittedName>
</protein>